<feature type="chain" id="PRO_5015644897" evidence="1">
    <location>
        <begin position="27"/>
        <end position="922"/>
    </location>
</feature>
<evidence type="ECO:0000313" key="6">
    <source>
        <dbReference type="Proteomes" id="UP000245073"/>
    </source>
</evidence>
<feature type="signal peptide" evidence="1">
    <location>
        <begin position="1"/>
        <end position="26"/>
    </location>
</feature>
<dbReference type="InterPro" id="IPR045793">
    <property type="entry name" value="PcRGLX/YetA-like"/>
</dbReference>
<keyword evidence="6" id="KW-1185">Reference proteome</keyword>
<comment type="caution">
    <text evidence="5">The sequence shown here is derived from an EMBL/GenBank/DDBJ whole genome shotgun (WGS) entry which is preliminary data.</text>
</comment>
<organism evidence="5 6">
    <name type="scientific">Caulobacter endophyticus</name>
    <dbReference type="NCBI Taxonomy" id="2172652"/>
    <lineage>
        <taxon>Bacteria</taxon>
        <taxon>Pseudomonadati</taxon>
        <taxon>Pseudomonadota</taxon>
        <taxon>Alphaproteobacteria</taxon>
        <taxon>Caulobacterales</taxon>
        <taxon>Caulobacteraceae</taxon>
        <taxon>Caulobacter</taxon>
    </lineage>
</organism>
<dbReference type="RefSeq" id="WP_109454944.1">
    <property type="nucleotide sequence ID" value="NZ_QDKQ01000071.1"/>
</dbReference>
<keyword evidence="1" id="KW-0732">Signal</keyword>
<evidence type="ECO:0000313" key="5">
    <source>
        <dbReference type="EMBL" id="PVM82977.1"/>
    </source>
</evidence>
<dbReference type="Pfam" id="PF19501">
    <property type="entry name" value="PcRGLX_1st"/>
    <property type="match status" value="1"/>
</dbReference>
<dbReference type="PANTHER" id="PTHR40081">
    <property type="entry name" value="CONCANAVALIN A-LIKE LECTIN/GLUCANASE"/>
    <property type="match status" value="1"/>
</dbReference>
<dbReference type="AlphaFoldDB" id="A0A2T9JH13"/>
<dbReference type="PANTHER" id="PTHR40081:SF1">
    <property type="entry name" value="TAT PATHWAY SIGNAL SEQUENCE DOMAIN PROTEIN"/>
    <property type="match status" value="1"/>
</dbReference>
<protein>
    <submittedName>
        <fullName evidence="5">Tat pathway signal sequence domain protein</fullName>
    </submittedName>
</protein>
<sequence>MDPFNRRDFLRTAALAGAVAPMAAQAAQAKAASKAPANLDAEGVRWLDGAPPAAHEGQTFGLPWPRGAQKPKATFAIAGADGQPVPVQTWPLAYWPDGSLKWTGHAIPADAGRAETLKVVAGKPAAPAAAVSVRESADAVEIISGEQSWTIPRKGADIIARATVAGRETVRNVRLVALTQDKPDFDSGPVAETRFEGRIESLVVEQKGPVRAVVKLEGKHRGAGREWLPFTLRLYVYAGGRSLRIMHSFVFDGDENRDFIRGLGLVGQAPMTDPLYDRHVRFAGENDGVWGEGIRPLTGLRRDPGKAWRDAQVAGQKTPGLEGMAPTVSKRLDLIPAWGDFTLSQPNSDGFSIKKRTKPGHGWIDAITSGRATGLGYIGGASGGVAFAMTDFWKRCPTRLDIRNAHTDFAEFTVWLWSPDAPAMDLRFYHDGMGMNDHPAEREGLEITYEDYEKNWGRPLGIARTNEITLWALPSTPSRPDFAAMAARLRATPRLVATPARLKAAGVFGDWSLVDRSTPTRRALEDQNDGLLEFYMLDVEQHRWYGFWNHGDVMHTYDSDRHVWRYDIGGFAWANSELSPDLWLWLSFVRSGRADVFRLAEAMTRHTGEVDVCHIGPYRGLGTRHGVQHWADSSKQPRVSNAAYRRYYYYLTADERVGDLMHALIDSDESLTRVDIGRKLPGAQPSRPPGVVDMGFGTSWSAFAAAWLTEWERTGDKHWRDRIVAGMDTIAAMKQQWFAGGTDFDLKTGKFLGKGETVSVSHLNAVFGAVEVHSELFQLIDNPRYREAWLDYCQFYNASDAEFRAKTGAPAKGRNLKEGHSRLTAYAAFHRKDPALAQRAWREYFSGDAGLGIGTIATKRRVDGPAVIEPMEEIPRISTNASSQWGLATIQNLALIGDVLEEARANLPAVGKRGQDLGKDTF</sequence>
<dbReference type="InterPro" id="IPR048331">
    <property type="entry name" value="PcRGLX/YetA_3rd"/>
</dbReference>
<proteinExistence type="predicted"/>
<evidence type="ECO:0000259" key="2">
    <source>
        <dbReference type="Pfam" id="PF19501"/>
    </source>
</evidence>
<dbReference type="Proteomes" id="UP000245073">
    <property type="component" value="Unassembled WGS sequence"/>
</dbReference>
<dbReference type="OrthoDB" id="262615at2"/>
<dbReference type="InterPro" id="IPR048329">
    <property type="entry name" value="PcRGLX_1st"/>
</dbReference>
<evidence type="ECO:0000259" key="3">
    <source>
        <dbReference type="Pfam" id="PF21345"/>
    </source>
</evidence>
<gene>
    <name evidence="5" type="ORF">DDF67_22070</name>
</gene>
<dbReference type="InterPro" id="IPR048330">
    <property type="entry name" value="PcRGLX/YetA_2nd"/>
</dbReference>
<name>A0A2T9JH13_9CAUL</name>
<dbReference type="Pfam" id="PF21346">
    <property type="entry name" value="PcRGLX_3rd"/>
    <property type="match status" value="1"/>
</dbReference>
<evidence type="ECO:0000259" key="4">
    <source>
        <dbReference type="Pfam" id="PF21346"/>
    </source>
</evidence>
<feature type="domain" description="PcRGLX/YetA-like central beta-sandwich" evidence="3">
    <location>
        <begin position="131"/>
        <end position="486"/>
    </location>
</feature>
<feature type="domain" description="PcRGLX/YetA-like C-terminal alpha/alpha toroid" evidence="4">
    <location>
        <begin position="493"/>
        <end position="900"/>
    </location>
</feature>
<reference evidence="5 6" key="1">
    <citation type="submission" date="2018-04" db="EMBL/GenBank/DDBJ databases">
        <title>The genome sequence of Caulobacter sp. 744.</title>
        <authorList>
            <person name="Gao J."/>
            <person name="Sun J."/>
        </authorList>
    </citation>
    <scope>NUCLEOTIDE SEQUENCE [LARGE SCALE GENOMIC DNA]</scope>
    <source>
        <strain evidence="5 6">774</strain>
    </source>
</reference>
<dbReference type="Pfam" id="PF21345">
    <property type="entry name" value="PcRGLX_2nd"/>
    <property type="match status" value="1"/>
</dbReference>
<dbReference type="EMBL" id="QDKQ01000071">
    <property type="protein sequence ID" value="PVM82977.1"/>
    <property type="molecule type" value="Genomic_DNA"/>
</dbReference>
<feature type="domain" description="PcRGLX/YetA-like N-terminal RIFT barrel" evidence="2">
    <location>
        <begin position="43"/>
        <end position="121"/>
    </location>
</feature>
<dbReference type="InterPro" id="IPR006311">
    <property type="entry name" value="TAT_signal"/>
</dbReference>
<accession>A0A2T9JH13</accession>
<dbReference type="PROSITE" id="PS51318">
    <property type="entry name" value="TAT"/>
    <property type="match status" value="1"/>
</dbReference>
<evidence type="ECO:0000256" key="1">
    <source>
        <dbReference type="SAM" id="SignalP"/>
    </source>
</evidence>